<dbReference type="PATRIC" id="fig|1307839.3.peg.2064"/>
<dbReference type="OrthoDB" id="1119698at2"/>
<dbReference type="EMBL" id="CP013118">
    <property type="protein sequence ID" value="ALO15597.1"/>
    <property type="molecule type" value="Genomic_DNA"/>
</dbReference>
<dbReference type="AlphaFoldDB" id="A0A0S2I0R9"/>
<protein>
    <submittedName>
        <fullName evidence="1">GxxExxY protein</fullName>
    </submittedName>
</protein>
<dbReference type="KEGG" id="blq:L21SP5_01958"/>
<dbReference type="InterPro" id="IPR011604">
    <property type="entry name" value="PDDEXK-like_dom_sf"/>
</dbReference>
<dbReference type="Pfam" id="PF13366">
    <property type="entry name" value="PDDEXK_3"/>
    <property type="match status" value="1"/>
</dbReference>
<dbReference type="Gene3D" id="3.90.320.10">
    <property type="match status" value="1"/>
</dbReference>
<name>A0A0S2I0R9_9BACT</name>
<gene>
    <name evidence="1" type="ORF">L21SP5_01957</name>
    <name evidence="2" type="ORF">L21SP5_01958</name>
</gene>
<evidence type="ECO:0000313" key="2">
    <source>
        <dbReference type="EMBL" id="ALO15597.1"/>
    </source>
</evidence>
<sequence>MNSYKTKKAVTQLSYDITGLAIKVHKALGPGLLESIYEKCLKHELIKNGYHVQQQVIVPVIYDGIDLEADLRLDLLVNDTIIVELKAIEHILPIHEAQLMTYMKLLQKPQGLLFNFNVVNISEAMKPFVNEFFNDLP</sequence>
<accession>A0A0S2I0R9</accession>
<proteinExistence type="predicted"/>
<dbReference type="NCBIfam" id="TIGR04256">
    <property type="entry name" value="GxxExxY"/>
    <property type="match status" value="1"/>
</dbReference>
<dbReference type="EMBL" id="CP013118">
    <property type="protein sequence ID" value="ALO15596.1"/>
    <property type="molecule type" value="Genomic_DNA"/>
</dbReference>
<dbReference type="Proteomes" id="UP000064893">
    <property type="component" value="Chromosome"/>
</dbReference>
<dbReference type="KEGG" id="blq:L21SP5_01957"/>
<dbReference type="STRING" id="1307839.L21SP5_01957"/>
<organism evidence="1 3">
    <name type="scientific">Salinivirga cyanobacteriivorans</name>
    <dbReference type="NCBI Taxonomy" id="1307839"/>
    <lineage>
        <taxon>Bacteria</taxon>
        <taxon>Pseudomonadati</taxon>
        <taxon>Bacteroidota</taxon>
        <taxon>Bacteroidia</taxon>
        <taxon>Bacteroidales</taxon>
        <taxon>Salinivirgaceae</taxon>
        <taxon>Salinivirga</taxon>
    </lineage>
</organism>
<evidence type="ECO:0000313" key="1">
    <source>
        <dbReference type="EMBL" id="ALO15596.1"/>
    </source>
</evidence>
<evidence type="ECO:0000313" key="3">
    <source>
        <dbReference type="Proteomes" id="UP000064893"/>
    </source>
</evidence>
<reference evidence="1 3" key="1">
    <citation type="submission" date="2015-11" db="EMBL/GenBank/DDBJ databases">
        <title>Description and complete genome sequence of a novel strain predominating in hypersaline microbial mats and representing a new family of the Bacteriodetes phylum.</title>
        <authorList>
            <person name="Spring S."/>
            <person name="Bunk B."/>
            <person name="Sproer C."/>
            <person name="Klenk H.-P."/>
        </authorList>
    </citation>
    <scope>NUCLEOTIDE SEQUENCE [LARGE SCALE GENOMIC DNA]</scope>
    <source>
        <strain evidence="1 3">L21-Spi-D4</strain>
    </source>
</reference>
<dbReference type="RefSeq" id="WP_057953039.1">
    <property type="nucleotide sequence ID" value="NZ_CP013118.1"/>
</dbReference>
<dbReference type="InterPro" id="IPR026350">
    <property type="entry name" value="GxxExxY"/>
</dbReference>
<keyword evidence="3" id="KW-1185">Reference proteome</keyword>